<dbReference type="GO" id="GO:0006635">
    <property type="term" value="P:fatty acid beta-oxidation"/>
    <property type="evidence" value="ECO:0007669"/>
    <property type="project" value="TreeGrafter"/>
</dbReference>
<organism evidence="8 9">
    <name type="scientific">Candidatus Allocopromorpha excrementipullorum</name>
    <dbReference type="NCBI Taxonomy" id="2840743"/>
    <lineage>
        <taxon>Bacteria</taxon>
        <taxon>Bacillati</taxon>
        <taxon>Bacillota</taxon>
        <taxon>Clostridia</taxon>
        <taxon>Eubacteriales</taxon>
        <taxon>Eubacteriaceae</taxon>
        <taxon>Eubacteriaceae incertae sedis</taxon>
        <taxon>Candidatus Allocopromorpha</taxon>
    </lineage>
</organism>
<dbReference type="InterPro" id="IPR014748">
    <property type="entry name" value="Enoyl-CoA_hydra_C"/>
</dbReference>
<comment type="pathway">
    <text evidence="1">Lipid metabolism; butanoate metabolism.</text>
</comment>
<dbReference type="Pfam" id="PF00378">
    <property type="entry name" value="ECH_1"/>
    <property type="match status" value="1"/>
</dbReference>
<dbReference type="Gene3D" id="3.90.226.10">
    <property type="entry name" value="2-enoyl-CoA Hydratase, Chain A, domain 1"/>
    <property type="match status" value="1"/>
</dbReference>
<evidence type="ECO:0000256" key="7">
    <source>
        <dbReference type="RuleBase" id="RU003707"/>
    </source>
</evidence>
<dbReference type="PANTHER" id="PTHR11941">
    <property type="entry name" value="ENOYL-COA HYDRATASE-RELATED"/>
    <property type="match status" value="1"/>
</dbReference>
<comment type="catalytic activity">
    <reaction evidence="5">
        <text>a short-chain (3S)-3-hydroxyacyl-CoA = a short-chain (2E)-enoyl-CoA + H2O</text>
        <dbReference type="Rhea" id="RHEA:52664"/>
        <dbReference type="ChEBI" id="CHEBI:15377"/>
        <dbReference type="ChEBI" id="CHEBI:87488"/>
        <dbReference type="ChEBI" id="CHEBI:136760"/>
        <dbReference type="EC" id="4.2.1.150"/>
    </reaction>
</comment>
<protein>
    <recommendedName>
        <fullName evidence="6">short-chain-enoyl-CoA hydratase</fullName>
        <ecNumber evidence="6">4.2.1.150</ecNumber>
    </recommendedName>
</protein>
<evidence type="ECO:0000256" key="4">
    <source>
        <dbReference type="ARBA" id="ARBA00023239"/>
    </source>
</evidence>
<gene>
    <name evidence="8" type="ORF">IAD25_03305</name>
</gene>
<reference evidence="8" key="1">
    <citation type="submission" date="2020-10" db="EMBL/GenBank/DDBJ databases">
        <authorList>
            <person name="Gilroy R."/>
        </authorList>
    </citation>
    <scope>NUCLEOTIDE SEQUENCE</scope>
    <source>
        <strain evidence="8">ChiSjej4B22-8349</strain>
    </source>
</reference>
<evidence type="ECO:0000256" key="2">
    <source>
        <dbReference type="ARBA" id="ARBA00005254"/>
    </source>
</evidence>
<evidence type="ECO:0000313" key="8">
    <source>
        <dbReference type="EMBL" id="HIU95720.1"/>
    </source>
</evidence>
<reference evidence="8" key="2">
    <citation type="journal article" date="2021" name="PeerJ">
        <title>Extensive microbial diversity within the chicken gut microbiome revealed by metagenomics and culture.</title>
        <authorList>
            <person name="Gilroy R."/>
            <person name="Ravi A."/>
            <person name="Getino M."/>
            <person name="Pursley I."/>
            <person name="Horton D.L."/>
            <person name="Alikhan N.F."/>
            <person name="Baker D."/>
            <person name="Gharbi K."/>
            <person name="Hall N."/>
            <person name="Watson M."/>
            <person name="Adriaenssens E.M."/>
            <person name="Foster-Nyarko E."/>
            <person name="Jarju S."/>
            <person name="Secka A."/>
            <person name="Antonio M."/>
            <person name="Oren A."/>
            <person name="Chaudhuri R.R."/>
            <person name="La Ragione R."/>
            <person name="Hildebrand F."/>
            <person name="Pallen M.J."/>
        </authorList>
    </citation>
    <scope>NUCLEOTIDE SEQUENCE</scope>
    <source>
        <strain evidence="8">ChiSjej4B22-8349</strain>
    </source>
</reference>
<dbReference type="InterPro" id="IPR018376">
    <property type="entry name" value="Enoyl-CoA_hyd/isom_CS"/>
</dbReference>
<dbReference type="FunFam" id="1.10.12.10:FF:000001">
    <property type="entry name" value="Probable enoyl-CoA hydratase, mitochondrial"/>
    <property type="match status" value="1"/>
</dbReference>
<dbReference type="AlphaFoldDB" id="A0A9D1N6E2"/>
<dbReference type="InterPro" id="IPR001753">
    <property type="entry name" value="Enoyl-CoA_hydra/iso"/>
</dbReference>
<comment type="subunit">
    <text evidence="3">Homotetramer.</text>
</comment>
<dbReference type="EMBL" id="DVOB01000071">
    <property type="protein sequence ID" value="HIU95720.1"/>
    <property type="molecule type" value="Genomic_DNA"/>
</dbReference>
<dbReference type="PROSITE" id="PS00166">
    <property type="entry name" value="ENOYL_COA_HYDRATASE"/>
    <property type="match status" value="1"/>
</dbReference>
<dbReference type="CDD" id="cd06558">
    <property type="entry name" value="crotonase-like"/>
    <property type="match status" value="1"/>
</dbReference>
<comment type="caution">
    <text evidence="8">The sequence shown here is derived from an EMBL/GenBank/DDBJ whole genome shotgun (WGS) entry which is preliminary data.</text>
</comment>
<dbReference type="Gene3D" id="1.10.12.10">
    <property type="entry name" value="Lyase 2-enoyl-coa Hydratase, Chain A, domain 2"/>
    <property type="match status" value="1"/>
</dbReference>
<accession>A0A9D1N6E2</accession>
<name>A0A9D1N6E2_9FIRM</name>
<comment type="similarity">
    <text evidence="2 7">Belongs to the enoyl-CoA hydratase/isomerase family.</text>
</comment>
<dbReference type="EC" id="4.2.1.150" evidence="6"/>
<proteinExistence type="inferred from homology"/>
<evidence type="ECO:0000313" key="9">
    <source>
        <dbReference type="Proteomes" id="UP000824130"/>
    </source>
</evidence>
<evidence type="ECO:0000256" key="5">
    <source>
        <dbReference type="ARBA" id="ARBA00050624"/>
    </source>
</evidence>
<dbReference type="GO" id="GO:0018812">
    <property type="term" value="F:3-hydroxyacyl-CoA dehydratase activity"/>
    <property type="evidence" value="ECO:0007669"/>
    <property type="project" value="UniProtKB-EC"/>
</dbReference>
<dbReference type="InterPro" id="IPR029045">
    <property type="entry name" value="ClpP/crotonase-like_dom_sf"/>
</dbReference>
<sequence length="258" mass="27986">MSDVLLERKNHTAVITIDKPETLNALCQDLIGQINRALDEAETDSQIYTIIITGTGRSFIAGADIGEMYEKDREAIRKWAVLGCDLNLRLETMALPVIAAINGYALGGGLELAMACDIRIASEKARMGLPETGLGVICGAGGTQRLPRIVGESRAKEMIFTAERMDARTALSIGLVDRVTSSESLLDETLALCSAIEKNGQLAVRAAKRAINAARDTDIRDGCRFEREIFSSLFDTEDQKTGMGGFLAGKKDIVFKNR</sequence>
<evidence type="ECO:0000256" key="3">
    <source>
        <dbReference type="ARBA" id="ARBA00011881"/>
    </source>
</evidence>
<evidence type="ECO:0000256" key="6">
    <source>
        <dbReference type="ARBA" id="ARBA00067035"/>
    </source>
</evidence>
<dbReference type="PANTHER" id="PTHR11941:SF54">
    <property type="entry name" value="ENOYL-COA HYDRATASE, MITOCHONDRIAL"/>
    <property type="match status" value="1"/>
</dbReference>
<evidence type="ECO:0000256" key="1">
    <source>
        <dbReference type="ARBA" id="ARBA00005086"/>
    </source>
</evidence>
<dbReference type="Proteomes" id="UP000824130">
    <property type="component" value="Unassembled WGS sequence"/>
</dbReference>
<keyword evidence="4" id="KW-0456">Lyase</keyword>
<dbReference type="FunFam" id="3.90.226.10:FF:000009">
    <property type="entry name" value="Carnitinyl-CoA dehydratase"/>
    <property type="match status" value="1"/>
</dbReference>
<dbReference type="SUPFAM" id="SSF52096">
    <property type="entry name" value="ClpP/crotonase"/>
    <property type="match status" value="1"/>
</dbReference>